<reference evidence="3" key="1">
    <citation type="submission" date="2017-11" db="EMBL/GenBank/DDBJ databases">
        <title>Phenotypic and genomic properties of facultatively anaerobic sulfur-reducing natronoarchaea from hypersaline soda lakes.</title>
        <authorList>
            <person name="Sorokin D.Y."/>
            <person name="Kublanov I.V."/>
            <person name="Roman P."/>
            <person name="Sinninghe Damste J.S."/>
            <person name="Golyshin P.N."/>
            <person name="Rojo D."/>
            <person name="Ciordia S."/>
            <person name="Mena M.D.C."/>
            <person name="Ferrer M."/>
            <person name="Messina E."/>
            <person name="Smedile F."/>
            <person name="La Spada G."/>
            <person name="La Cono V."/>
            <person name="Yakimov M.M."/>
        </authorList>
    </citation>
    <scope>NUCLEOTIDE SEQUENCE [LARGE SCALE GENOMIC DNA]</scope>
    <source>
        <strain evidence="3">AArc-Sl</strain>
    </source>
</reference>
<dbReference type="GeneID" id="37878430"/>
<dbReference type="KEGG" id="hdf:AArcSl_2079"/>
<dbReference type="Proteomes" id="UP000263012">
    <property type="component" value="Chromosome"/>
</dbReference>
<dbReference type="InterPro" id="IPR023833">
    <property type="entry name" value="Signal_pept_SipW-depend-type"/>
</dbReference>
<keyword evidence="1" id="KW-0812">Transmembrane</keyword>
<dbReference type="InterPro" id="IPR006311">
    <property type="entry name" value="TAT_signal"/>
</dbReference>
<evidence type="ECO:0000313" key="3">
    <source>
        <dbReference type="Proteomes" id="UP000263012"/>
    </source>
</evidence>
<gene>
    <name evidence="2" type="ORF">AArcSl_2079</name>
</gene>
<sequence>MTNESNNFETNAMGISRRKVLAGLGMVGVASAGAGFGTTAYFSDEESFEGNTLTAGQLELSVTWQQLYYGGPQSSRSEDYGSAMRPFVNAYPDHDGNGLQSFERDGGVDMYVDLDDYDDHEEAAKEGRNLEFACDEIATFDEPSFDPNEDSLIELDDVKPGDCGEITFGTKLCDNPGYIWLHGDLTGEEDGDHPESDGAELADNIIARAWYDDGDNVFQEDEPQIAAGTLREVLDELNEGLLLQYDPVVFEVPDEENGSDDDTEGECIALTKEDDENVIDNLTAGDEFTYVVDDKTIVITIDEVSYKGDEPTGFSWSSNEPICQVTLKGGPDGIADGEGLATVYACETEGTVATTLSPGGEPYGISNFRFFYCDVEDGNGVPIEENGGLCFEPSNTRFIGFEWCLPTSVGNEVQGDSVSFDLSFYTEQCRHNPDPVNPFAEMGNESTQQ</sequence>
<proteinExistence type="predicted"/>
<protein>
    <submittedName>
        <fullName evidence="2">von Willebrand factor type A</fullName>
    </submittedName>
</protein>
<evidence type="ECO:0000256" key="1">
    <source>
        <dbReference type="SAM" id="Phobius"/>
    </source>
</evidence>
<dbReference type="OrthoDB" id="222305at2157"/>
<dbReference type="EMBL" id="CP025066">
    <property type="protein sequence ID" value="AUX09704.1"/>
    <property type="molecule type" value="Genomic_DNA"/>
</dbReference>
<keyword evidence="1" id="KW-0472">Membrane</keyword>
<evidence type="ECO:0000313" key="2">
    <source>
        <dbReference type="EMBL" id="AUX09704.1"/>
    </source>
</evidence>
<dbReference type="RefSeq" id="WP_119818728.1">
    <property type="nucleotide sequence ID" value="NZ_CP025066.1"/>
</dbReference>
<dbReference type="NCBIfam" id="TIGR04088">
    <property type="entry name" value="cognate_SipW"/>
    <property type="match status" value="1"/>
</dbReference>
<dbReference type="AlphaFoldDB" id="A0A343TKT2"/>
<name>A0A343TKT2_9EURY</name>
<organism evidence="2 3">
    <name type="scientific">Halalkaliarchaeum desulfuricum</name>
    <dbReference type="NCBI Taxonomy" id="2055893"/>
    <lineage>
        <taxon>Archaea</taxon>
        <taxon>Methanobacteriati</taxon>
        <taxon>Methanobacteriota</taxon>
        <taxon>Stenosarchaea group</taxon>
        <taxon>Halobacteria</taxon>
        <taxon>Halobacteriales</taxon>
        <taxon>Haloferacaceae</taxon>
        <taxon>Halalkaliarchaeum</taxon>
    </lineage>
</organism>
<keyword evidence="1" id="KW-1133">Transmembrane helix</keyword>
<accession>A0A343TKT2</accession>
<keyword evidence="3" id="KW-1185">Reference proteome</keyword>
<dbReference type="PROSITE" id="PS51318">
    <property type="entry name" value="TAT"/>
    <property type="match status" value="1"/>
</dbReference>
<feature type="transmembrane region" description="Helical" evidence="1">
    <location>
        <begin position="20"/>
        <end position="42"/>
    </location>
</feature>